<dbReference type="RefSeq" id="WP_227707175.1">
    <property type="nucleotide sequence ID" value="NZ_JAJEQX010000008.1"/>
</dbReference>
<dbReference type="SUPFAM" id="SSF53254">
    <property type="entry name" value="Phosphoglycerate mutase-like"/>
    <property type="match status" value="1"/>
</dbReference>
<dbReference type="PROSITE" id="PS00175">
    <property type="entry name" value="PG_MUTASE"/>
    <property type="match status" value="1"/>
</dbReference>
<dbReference type="SMART" id="SM00855">
    <property type="entry name" value="PGAM"/>
    <property type="match status" value="1"/>
</dbReference>
<dbReference type="EMBL" id="JAJEQX010000008">
    <property type="protein sequence ID" value="MCC2254043.1"/>
    <property type="molecule type" value="Genomic_DNA"/>
</dbReference>
<dbReference type="InterPro" id="IPR013078">
    <property type="entry name" value="His_Pase_superF_clade-1"/>
</dbReference>
<comment type="caution">
    <text evidence="2">The sequence shown here is derived from an EMBL/GenBank/DDBJ whole genome shotgun (WGS) entry which is preliminary data.</text>
</comment>
<dbReference type="PANTHER" id="PTHR46517:SF1">
    <property type="entry name" value="FRUCTOSE-2,6-BISPHOSPHATASE TIGAR"/>
    <property type="match status" value="1"/>
</dbReference>
<name>A0ABS8FVG4_9FIRM</name>
<keyword evidence="1" id="KW-0378">Hydrolase</keyword>
<dbReference type="Pfam" id="PF00300">
    <property type="entry name" value="His_Phos_1"/>
    <property type="match status" value="1"/>
</dbReference>
<organism evidence="2 3">
    <name type="scientific">Ruminococcus turbiniformis</name>
    <dbReference type="NCBI Taxonomy" id="2881258"/>
    <lineage>
        <taxon>Bacteria</taxon>
        <taxon>Bacillati</taxon>
        <taxon>Bacillota</taxon>
        <taxon>Clostridia</taxon>
        <taxon>Eubacteriales</taxon>
        <taxon>Oscillospiraceae</taxon>
        <taxon>Ruminococcus</taxon>
    </lineage>
</organism>
<evidence type="ECO:0000313" key="2">
    <source>
        <dbReference type="EMBL" id="MCC2254043.1"/>
    </source>
</evidence>
<keyword evidence="3" id="KW-1185">Reference proteome</keyword>
<dbReference type="InterPro" id="IPR001345">
    <property type="entry name" value="PG/BPGM_mutase_AS"/>
</dbReference>
<accession>A0ABS8FVG4</accession>
<proteinExistence type="predicted"/>
<dbReference type="Proteomes" id="UP001198151">
    <property type="component" value="Unassembled WGS sequence"/>
</dbReference>
<protein>
    <submittedName>
        <fullName evidence="2">Histidine phosphatase family protein</fullName>
    </submittedName>
</protein>
<dbReference type="PANTHER" id="PTHR46517">
    <property type="entry name" value="FRUCTOSE-2,6-BISPHOSPHATASE TIGAR"/>
    <property type="match status" value="1"/>
</dbReference>
<dbReference type="Gene3D" id="3.40.50.1240">
    <property type="entry name" value="Phosphoglycerate mutase-like"/>
    <property type="match status" value="1"/>
</dbReference>
<dbReference type="CDD" id="cd07067">
    <property type="entry name" value="HP_PGM_like"/>
    <property type="match status" value="1"/>
</dbReference>
<sequence length="216" mass="24428">MMLYIVRHGETDWNRKHRVQGHTDIPLNDYGRHLARETAEGMKDVKIDMAFTSPLLRARETAQIILGERDVPLIDEPRIQEIGFGCYEGVLSGGECRSPESEAFDLFFTDTGNYLPPEGAESVEDLYARTGEFLRELSDREKTDLAEKSILISTHGAAMTAILNRIRGNVSVSGFWKNEVPPNCSVTMVRVSGGQMEIVKEGMIFYREKVKKWKTV</sequence>
<evidence type="ECO:0000256" key="1">
    <source>
        <dbReference type="ARBA" id="ARBA00022801"/>
    </source>
</evidence>
<dbReference type="InterPro" id="IPR051695">
    <property type="entry name" value="Phosphoglycerate_Mutase"/>
</dbReference>
<gene>
    <name evidence="2" type="ORF">LKD70_06265</name>
</gene>
<reference evidence="2 3" key="1">
    <citation type="submission" date="2021-10" db="EMBL/GenBank/DDBJ databases">
        <title>Anaerobic single-cell dispensing facilitates the cultivation of human gut bacteria.</title>
        <authorList>
            <person name="Afrizal A."/>
        </authorList>
    </citation>
    <scope>NUCLEOTIDE SEQUENCE [LARGE SCALE GENOMIC DNA]</scope>
    <source>
        <strain evidence="2 3">CLA-AA-H200</strain>
    </source>
</reference>
<dbReference type="InterPro" id="IPR029033">
    <property type="entry name" value="His_PPase_superfam"/>
</dbReference>
<evidence type="ECO:0000313" key="3">
    <source>
        <dbReference type="Proteomes" id="UP001198151"/>
    </source>
</evidence>